<comment type="caution">
    <text evidence="2">The sequence shown here is derived from an EMBL/GenBank/DDBJ whole genome shotgun (WGS) entry which is preliminary data.</text>
</comment>
<dbReference type="InterPro" id="IPR031977">
    <property type="entry name" value="DUF4783"/>
</dbReference>
<evidence type="ECO:0000313" key="3">
    <source>
        <dbReference type="Proteomes" id="UP000292855"/>
    </source>
</evidence>
<dbReference type="EMBL" id="SGIT01000001">
    <property type="protein sequence ID" value="RZF62452.1"/>
    <property type="molecule type" value="Genomic_DNA"/>
</dbReference>
<keyword evidence="3" id="KW-1185">Reference proteome</keyword>
<dbReference type="Proteomes" id="UP000292855">
    <property type="component" value="Unassembled WGS sequence"/>
</dbReference>
<accession>A0A4Q6XXE4</accession>
<keyword evidence="1" id="KW-0472">Membrane</keyword>
<organism evidence="2 3">
    <name type="scientific">Sphingobacterium corticibacterium</name>
    <dbReference type="NCBI Taxonomy" id="2484746"/>
    <lineage>
        <taxon>Bacteria</taxon>
        <taxon>Pseudomonadati</taxon>
        <taxon>Bacteroidota</taxon>
        <taxon>Sphingobacteriia</taxon>
        <taxon>Sphingobacteriales</taxon>
        <taxon>Sphingobacteriaceae</taxon>
        <taxon>Sphingobacterium</taxon>
    </lineage>
</organism>
<dbReference type="RefSeq" id="WP_130140678.1">
    <property type="nucleotide sequence ID" value="NZ_SGIT01000001.1"/>
</dbReference>
<proteinExistence type="predicted"/>
<keyword evidence="1" id="KW-0812">Transmembrane</keyword>
<protein>
    <submittedName>
        <fullName evidence="2">DUF4783 domain-containing protein</fullName>
    </submittedName>
</protein>
<keyword evidence="1" id="KW-1133">Transmembrane helix</keyword>
<sequence length="136" mass="15523">MRYYKEVFKYAVLVLWCMMGMLAFAMNTSFDDAVKNASAAIKEGNAKKLSAIFDNSVNLSVKQDEGAFTKFQAELLLNDFFRTNKVDGLKEEQRANTSTTSFVVFSLKANAKNYRVFIKFVQANNKDFKIAEIRIE</sequence>
<dbReference type="Pfam" id="PF16022">
    <property type="entry name" value="DUF4783"/>
    <property type="match status" value="1"/>
</dbReference>
<evidence type="ECO:0000313" key="2">
    <source>
        <dbReference type="EMBL" id="RZF62452.1"/>
    </source>
</evidence>
<dbReference type="OrthoDB" id="1524766at2"/>
<reference evidence="2 3" key="1">
    <citation type="submission" date="2019-02" db="EMBL/GenBank/DDBJ databases">
        <authorList>
            <person name="Li Y."/>
        </authorList>
    </citation>
    <scope>NUCLEOTIDE SEQUENCE [LARGE SCALE GENOMIC DNA]</scope>
    <source>
        <strain evidence="2 3">30C10-4-7</strain>
    </source>
</reference>
<gene>
    <name evidence="2" type="ORF">EWE74_06530</name>
</gene>
<feature type="transmembrane region" description="Helical" evidence="1">
    <location>
        <begin position="7"/>
        <end position="26"/>
    </location>
</feature>
<dbReference type="Gene3D" id="3.10.450.50">
    <property type="match status" value="1"/>
</dbReference>
<evidence type="ECO:0000256" key="1">
    <source>
        <dbReference type="SAM" id="Phobius"/>
    </source>
</evidence>
<dbReference type="AlphaFoldDB" id="A0A4Q6XXE4"/>
<name>A0A4Q6XXE4_9SPHI</name>